<feature type="domain" description="Peptidase S1" evidence="10">
    <location>
        <begin position="47"/>
        <end position="268"/>
    </location>
</feature>
<dbReference type="EMBL" id="CAKLBY020000223">
    <property type="protein sequence ID" value="CAK7935896.1"/>
    <property type="molecule type" value="Genomic_DNA"/>
</dbReference>
<dbReference type="InterPro" id="IPR001254">
    <property type="entry name" value="Trypsin_dom"/>
</dbReference>
<evidence type="ECO:0000259" key="10">
    <source>
        <dbReference type="PROSITE" id="PS50240"/>
    </source>
</evidence>
<feature type="compositionally biased region" description="Acidic residues" evidence="9">
    <location>
        <begin position="570"/>
        <end position="585"/>
    </location>
</feature>
<comment type="subcellular location">
    <subcellularLocation>
        <location evidence="1">Secreted</location>
    </subcellularLocation>
</comment>
<dbReference type="PRINTS" id="PR00722">
    <property type="entry name" value="CHYMOTRYPSIN"/>
</dbReference>
<gene>
    <name evidence="11" type="ORF">PM001_LOCUS21046</name>
</gene>
<keyword evidence="8" id="KW-0378">Hydrolase</keyword>
<dbReference type="PROSITE" id="PS00134">
    <property type="entry name" value="TRYPSIN_HIS"/>
    <property type="match status" value="1"/>
</dbReference>
<proteinExistence type="inferred from homology"/>
<reference evidence="11" key="1">
    <citation type="submission" date="2024-01" db="EMBL/GenBank/DDBJ databases">
        <authorList>
            <person name="Webb A."/>
        </authorList>
    </citation>
    <scope>NUCLEOTIDE SEQUENCE</scope>
    <source>
        <strain evidence="11">Pm1</strain>
    </source>
</reference>
<dbReference type="PROSITE" id="PS00135">
    <property type="entry name" value="TRYPSIN_SER"/>
    <property type="match status" value="1"/>
</dbReference>
<name>A0AAV1UMX2_9STRA</name>
<dbReference type="InterPro" id="IPR009003">
    <property type="entry name" value="Peptidase_S1_PA"/>
</dbReference>
<feature type="region of interest" description="Disordered" evidence="9">
    <location>
        <begin position="499"/>
        <end position="655"/>
    </location>
</feature>
<dbReference type="Pfam" id="PF00089">
    <property type="entry name" value="Trypsin"/>
    <property type="match status" value="1"/>
</dbReference>
<dbReference type="GO" id="GO:0004252">
    <property type="term" value="F:serine-type endopeptidase activity"/>
    <property type="evidence" value="ECO:0007669"/>
    <property type="project" value="InterPro"/>
</dbReference>
<dbReference type="GO" id="GO:0006508">
    <property type="term" value="P:proteolysis"/>
    <property type="evidence" value="ECO:0007669"/>
    <property type="project" value="UniProtKB-KW"/>
</dbReference>
<feature type="region of interest" description="Disordered" evidence="9">
    <location>
        <begin position="273"/>
        <end position="302"/>
    </location>
</feature>
<dbReference type="SUPFAM" id="SSF50494">
    <property type="entry name" value="Trypsin-like serine proteases"/>
    <property type="match status" value="1"/>
</dbReference>
<evidence type="ECO:0000256" key="7">
    <source>
        <dbReference type="ARBA" id="ARBA00023180"/>
    </source>
</evidence>
<organism evidence="11 12">
    <name type="scientific">Peronospora matthiolae</name>
    <dbReference type="NCBI Taxonomy" id="2874970"/>
    <lineage>
        <taxon>Eukaryota</taxon>
        <taxon>Sar</taxon>
        <taxon>Stramenopiles</taxon>
        <taxon>Oomycota</taxon>
        <taxon>Peronosporomycetes</taxon>
        <taxon>Peronosporales</taxon>
        <taxon>Peronosporaceae</taxon>
        <taxon>Peronospora</taxon>
    </lineage>
</organism>
<keyword evidence="5" id="KW-0843">Virulence</keyword>
<evidence type="ECO:0000256" key="3">
    <source>
        <dbReference type="ARBA" id="ARBA00022525"/>
    </source>
</evidence>
<dbReference type="PANTHER" id="PTHR24276">
    <property type="entry name" value="POLYSERASE-RELATED"/>
    <property type="match status" value="1"/>
</dbReference>
<keyword evidence="8" id="KW-0720">Serine protease</keyword>
<keyword evidence="3" id="KW-0964">Secreted</keyword>
<dbReference type="PROSITE" id="PS50240">
    <property type="entry name" value="TRYPSIN_DOM"/>
    <property type="match status" value="1"/>
</dbReference>
<dbReference type="FunFam" id="2.40.10.10:FF:000156">
    <property type="entry name" value="MIP06385p"/>
    <property type="match status" value="1"/>
</dbReference>
<dbReference type="InterPro" id="IPR043504">
    <property type="entry name" value="Peptidase_S1_PA_chymotrypsin"/>
</dbReference>
<feature type="compositionally biased region" description="Acidic residues" evidence="9">
    <location>
        <begin position="600"/>
        <end position="616"/>
    </location>
</feature>
<comment type="caution">
    <text evidence="11">The sequence shown here is derived from an EMBL/GenBank/DDBJ whole genome shotgun (WGS) entry which is preliminary data.</text>
</comment>
<dbReference type="InterPro" id="IPR018114">
    <property type="entry name" value="TRYPSIN_HIS"/>
</dbReference>
<sequence length="655" mass="70990">MKLAQILAFAWPTVSFVTDGYEFSSTRTSDTVASTPVKNSVNEENSIYGGSEADIQDYPFVSSLRFEAKDKTFCGGSLIDAQYIVTAGHCVKKKGGTVIAHLGTALGAGPTSGEEKIKVVAEFRHPMYVEKTHLYDVGLMKLERPSKHKPVKLCAVDGSDNEVGTEGTVLGWGKTENGSVSKTLQRVNLGVISNAECNKLYNNRITESMMCAGNGGGKDSCNGDSGGPLVTKNGTLIGFVSWGGKCGVSAGVFMRLTSVMEFINGVLSGNMDSTSLSRSLEEPTSSTLTTVESADTPTGGSSVASVAFATSSRCKVRRGRRRLSDFEEKVKEDVKAARLAKKAAEKLEADADKALEEGVAGSDEEEVEDAKQVKAVAKEEEKRAKKVIALDKELEEDLEEEEVEEEIEKLEKGEDEDKEEAESSKKSKASTAEVKVENDVKAARLAKKEAEMLEAAADNALKEGVAGSDEGEVQDAVVVMAAAKKQEKKAKQMIAADKELEEELEEEEAEEEIEHLVKKEEDEEETKAAKKSTTSSKETMSDDESDADDKVEASSKTSTKSLTKAKSEAQEDDDDWEEEEEEEEATAAPKTIKKAAKESESEEEEEEEDEEDEEDVTLAPTKKAAKPETKKKQDEEEEETESGEDSEEDVADPVE</sequence>
<dbReference type="InterPro" id="IPR033116">
    <property type="entry name" value="TRYPSIN_SER"/>
</dbReference>
<comment type="similarity">
    <text evidence="2">Belongs to the peptidase S1 family.</text>
</comment>
<evidence type="ECO:0000256" key="2">
    <source>
        <dbReference type="ARBA" id="ARBA00007664"/>
    </source>
</evidence>
<accession>A0AAV1UMX2</accession>
<evidence type="ECO:0000313" key="12">
    <source>
        <dbReference type="Proteomes" id="UP001162060"/>
    </source>
</evidence>
<dbReference type="CDD" id="cd00190">
    <property type="entry name" value="Tryp_SPc"/>
    <property type="match status" value="1"/>
</dbReference>
<keyword evidence="7" id="KW-0325">Glycoprotein</keyword>
<feature type="compositionally biased region" description="Acidic residues" evidence="9">
    <location>
        <begin position="499"/>
        <end position="513"/>
    </location>
</feature>
<feature type="compositionally biased region" description="Basic and acidic residues" evidence="9">
    <location>
        <begin position="625"/>
        <end position="634"/>
    </location>
</feature>
<dbReference type="PANTHER" id="PTHR24276:SF98">
    <property type="entry name" value="FI18310P1-RELATED"/>
    <property type="match status" value="1"/>
</dbReference>
<evidence type="ECO:0000256" key="6">
    <source>
        <dbReference type="ARBA" id="ARBA00023157"/>
    </source>
</evidence>
<evidence type="ECO:0000256" key="1">
    <source>
        <dbReference type="ARBA" id="ARBA00004613"/>
    </source>
</evidence>
<feature type="compositionally biased region" description="Low complexity" evidence="9">
    <location>
        <begin position="554"/>
        <end position="564"/>
    </location>
</feature>
<dbReference type="AlphaFoldDB" id="A0AAV1UMX2"/>
<dbReference type="Gene3D" id="2.40.10.10">
    <property type="entry name" value="Trypsin-like serine proteases"/>
    <property type="match status" value="1"/>
</dbReference>
<feature type="compositionally biased region" description="Acidic residues" evidence="9">
    <location>
        <begin position="394"/>
        <end position="420"/>
    </location>
</feature>
<feature type="region of interest" description="Disordered" evidence="9">
    <location>
        <begin position="394"/>
        <end position="436"/>
    </location>
</feature>
<dbReference type="SMART" id="SM00020">
    <property type="entry name" value="Tryp_SPc"/>
    <property type="match status" value="1"/>
</dbReference>
<keyword evidence="6" id="KW-1015">Disulfide bond</keyword>
<evidence type="ECO:0000256" key="8">
    <source>
        <dbReference type="RuleBase" id="RU363034"/>
    </source>
</evidence>
<keyword evidence="8" id="KW-0645">Protease</keyword>
<evidence type="ECO:0000256" key="4">
    <source>
        <dbReference type="ARBA" id="ARBA00022729"/>
    </source>
</evidence>
<evidence type="ECO:0000313" key="11">
    <source>
        <dbReference type="EMBL" id="CAK7935896.1"/>
    </source>
</evidence>
<evidence type="ECO:0000256" key="5">
    <source>
        <dbReference type="ARBA" id="ARBA00023026"/>
    </source>
</evidence>
<keyword evidence="4" id="KW-0732">Signal</keyword>
<dbReference type="GO" id="GO:0005576">
    <property type="term" value="C:extracellular region"/>
    <property type="evidence" value="ECO:0007669"/>
    <property type="project" value="UniProtKB-SubCell"/>
</dbReference>
<dbReference type="Proteomes" id="UP001162060">
    <property type="component" value="Unassembled WGS sequence"/>
</dbReference>
<evidence type="ECO:0000256" key="9">
    <source>
        <dbReference type="SAM" id="MobiDB-lite"/>
    </source>
</evidence>
<dbReference type="InterPro" id="IPR050430">
    <property type="entry name" value="Peptidase_S1"/>
</dbReference>
<dbReference type="InterPro" id="IPR001314">
    <property type="entry name" value="Peptidase_S1A"/>
</dbReference>
<feature type="compositionally biased region" description="Acidic residues" evidence="9">
    <location>
        <begin position="635"/>
        <end position="655"/>
    </location>
</feature>
<protein>
    <recommendedName>
        <fullName evidence="10">Peptidase S1 domain-containing protein</fullName>
    </recommendedName>
</protein>